<name>A0AAE1NGJ3_9EUCA</name>
<comment type="caution">
    <text evidence="2">The sequence shown here is derived from an EMBL/GenBank/DDBJ whole genome shotgun (WGS) entry which is preliminary data.</text>
</comment>
<keyword evidence="3" id="KW-1185">Reference proteome</keyword>
<accession>A0AAE1NGJ3</accession>
<evidence type="ECO:0000313" key="2">
    <source>
        <dbReference type="EMBL" id="KAK4288715.1"/>
    </source>
</evidence>
<evidence type="ECO:0000313" key="3">
    <source>
        <dbReference type="Proteomes" id="UP001292094"/>
    </source>
</evidence>
<organism evidence="2 3">
    <name type="scientific">Petrolisthes manimaculis</name>
    <dbReference type="NCBI Taxonomy" id="1843537"/>
    <lineage>
        <taxon>Eukaryota</taxon>
        <taxon>Metazoa</taxon>
        <taxon>Ecdysozoa</taxon>
        <taxon>Arthropoda</taxon>
        <taxon>Crustacea</taxon>
        <taxon>Multicrustacea</taxon>
        <taxon>Malacostraca</taxon>
        <taxon>Eumalacostraca</taxon>
        <taxon>Eucarida</taxon>
        <taxon>Decapoda</taxon>
        <taxon>Pleocyemata</taxon>
        <taxon>Anomura</taxon>
        <taxon>Galatheoidea</taxon>
        <taxon>Porcellanidae</taxon>
        <taxon>Petrolisthes</taxon>
    </lineage>
</organism>
<reference evidence="2" key="1">
    <citation type="submission" date="2023-11" db="EMBL/GenBank/DDBJ databases">
        <title>Genome assemblies of two species of porcelain crab, Petrolisthes cinctipes and Petrolisthes manimaculis (Anomura: Porcellanidae).</title>
        <authorList>
            <person name="Angst P."/>
        </authorList>
    </citation>
    <scope>NUCLEOTIDE SEQUENCE</scope>
    <source>
        <strain evidence="2">PB745_02</strain>
        <tissue evidence="2">Gill</tissue>
    </source>
</reference>
<dbReference type="EMBL" id="JAWZYT010006168">
    <property type="protein sequence ID" value="KAK4288715.1"/>
    <property type="molecule type" value="Genomic_DNA"/>
</dbReference>
<protein>
    <submittedName>
        <fullName evidence="2">Uncharacterized protein</fullName>
    </submittedName>
</protein>
<feature type="region of interest" description="Disordered" evidence="1">
    <location>
        <begin position="59"/>
        <end position="78"/>
    </location>
</feature>
<dbReference type="AlphaFoldDB" id="A0AAE1NGJ3"/>
<sequence length="78" mass="8389">MFVKLSVFVVQGGSEQPRCLELQGGGGGSWACGWVASSRQVARFTLPVNDPKYPCGSPFAEEQSIRHAPSHVGGTERR</sequence>
<proteinExistence type="predicted"/>
<gene>
    <name evidence="2" type="ORF">Pmani_038269</name>
</gene>
<evidence type="ECO:0000256" key="1">
    <source>
        <dbReference type="SAM" id="MobiDB-lite"/>
    </source>
</evidence>
<dbReference type="Proteomes" id="UP001292094">
    <property type="component" value="Unassembled WGS sequence"/>
</dbReference>